<accession>A0ABQ1FSJ3</accession>
<dbReference type="Proteomes" id="UP000620046">
    <property type="component" value="Unassembled WGS sequence"/>
</dbReference>
<name>A0ABQ1FSJ3_9GAMM</name>
<dbReference type="RefSeq" id="WP_188793857.1">
    <property type="nucleotide sequence ID" value="NZ_BMJA01000001.1"/>
</dbReference>
<organism evidence="1 2">
    <name type="scientific">Dyella nitratireducens</name>
    <dbReference type="NCBI Taxonomy" id="1849580"/>
    <lineage>
        <taxon>Bacteria</taxon>
        <taxon>Pseudomonadati</taxon>
        <taxon>Pseudomonadota</taxon>
        <taxon>Gammaproteobacteria</taxon>
        <taxon>Lysobacterales</taxon>
        <taxon>Rhodanobacteraceae</taxon>
        <taxon>Dyella</taxon>
    </lineage>
</organism>
<proteinExistence type="predicted"/>
<dbReference type="EMBL" id="BMJA01000001">
    <property type="protein sequence ID" value="GGA29365.1"/>
    <property type="molecule type" value="Genomic_DNA"/>
</dbReference>
<protein>
    <submittedName>
        <fullName evidence="1">Uncharacterized protein</fullName>
    </submittedName>
</protein>
<sequence>MQRMAALSSSSSGNSIPIMDATEFVSLWKAEKQIILELLDREDSHVTRCIADMALTERQRRKLRHVIELVLSDTLYTLLLGLDGAAPIGNVQACYTIYDSDHRLISRDGCLAYQAHAHFRAESQ</sequence>
<gene>
    <name evidence="1" type="ORF">GCM10010981_17840</name>
</gene>
<keyword evidence="2" id="KW-1185">Reference proteome</keyword>
<evidence type="ECO:0000313" key="1">
    <source>
        <dbReference type="EMBL" id="GGA29365.1"/>
    </source>
</evidence>
<evidence type="ECO:0000313" key="2">
    <source>
        <dbReference type="Proteomes" id="UP000620046"/>
    </source>
</evidence>
<reference evidence="2" key="1">
    <citation type="journal article" date="2019" name="Int. J. Syst. Evol. Microbiol.">
        <title>The Global Catalogue of Microorganisms (GCM) 10K type strain sequencing project: providing services to taxonomists for standard genome sequencing and annotation.</title>
        <authorList>
            <consortium name="The Broad Institute Genomics Platform"/>
            <consortium name="The Broad Institute Genome Sequencing Center for Infectious Disease"/>
            <person name="Wu L."/>
            <person name="Ma J."/>
        </authorList>
    </citation>
    <scope>NUCLEOTIDE SEQUENCE [LARGE SCALE GENOMIC DNA]</scope>
    <source>
        <strain evidence="2">CGMCC 1.15439</strain>
    </source>
</reference>
<comment type="caution">
    <text evidence="1">The sequence shown here is derived from an EMBL/GenBank/DDBJ whole genome shotgun (WGS) entry which is preliminary data.</text>
</comment>